<feature type="compositionally biased region" description="Basic and acidic residues" evidence="2">
    <location>
        <begin position="1"/>
        <end position="18"/>
    </location>
</feature>
<organism evidence="3">
    <name type="scientific">Heligmosomoides polygyrus</name>
    <name type="common">Parasitic roundworm</name>
    <dbReference type="NCBI Taxonomy" id="6339"/>
    <lineage>
        <taxon>Eukaryota</taxon>
        <taxon>Metazoa</taxon>
        <taxon>Ecdysozoa</taxon>
        <taxon>Nematoda</taxon>
        <taxon>Chromadorea</taxon>
        <taxon>Rhabditida</taxon>
        <taxon>Rhabditina</taxon>
        <taxon>Rhabditomorpha</taxon>
        <taxon>Strongyloidea</taxon>
        <taxon>Heligmosomidae</taxon>
        <taxon>Heligmosomoides</taxon>
    </lineage>
</organism>
<evidence type="ECO:0000256" key="2">
    <source>
        <dbReference type="SAM" id="MobiDB-lite"/>
    </source>
</evidence>
<feature type="coiled-coil region" evidence="1">
    <location>
        <begin position="108"/>
        <end position="149"/>
    </location>
</feature>
<dbReference type="EMBL" id="UZAH01031939">
    <property type="protein sequence ID" value="VDP18696.1"/>
    <property type="molecule type" value="Genomic_DNA"/>
</dbReference>
<keyword evidence="1" id="KW-0175">Coiled coil</keyword>
<accession>A0A3P8FHU1</accession>
<reference evidence="3" key="1">
    <citation type="submission" date="2018-11" db="EMBL/GenBank/DDBJ databases">
        <authorList>
            <consortium name="Pathogen Informatics"/>
        </authorList>
    </citation>
    <scope>NUCLEOTIDE SEQUENCE [LARGE SCALE GENOMIC DNA]</scope>
</reference>
<dbReference type="AlphaFoldDB" id="A0A3P8FHU1"/>
<evidence type="ECO:0000256" key="1">
    <source>
        <dbReference type="SAM" id="Coils"/>
    </source>
</evidence>
<evidence type="ECO:0000313" key="3">
    <source>
        <dbReference type="EMBL" id="VDP18696.1"/>
    </source>
</evidence>
<proteinExistence type="predicted"/>
<protein>
    <submittedName>
        <fullName evidence="3">Uncharacterized protein</fullName>
    </submittedName>
</protein>
<sequence length="262" mass="30438">MDMLRFERDSLRNHKDQVEQQLDQADSGIRDLITQLKKKDEILEAKQKDIEAKEIEIRELKERLKRVEAAADAHVKKREEEITKQMDNYLQETRLIDAERERHTKMRVLEAQQRLKLVQDERDAALKRAQAAEEKVADYEENFMQYRGQMEGEALRAITNGYRNALSAIPSSRRSKCSKPPADPCGKPFNVRSARVRVPSRSSPTLIRLDSENVIAFLEDYDHERVLLLAETGTPENAEFENFFVKAMKSQRVSQCSYICPI</sequence>
<feature type="region of interest" description="Disordered" evidence="2">
    <location>
        <begin position="1"/>
        <end position="20"/>
    </location>
</feature>
<name>A0A3P8FHU1_HELPZ</name>
<gene>
    <name evidence="3" type="ORF">HPBE_LOCUS20187</name>
</gene>
<dbReference type="SUPFAM" id="SSF57997">
    <property type="entry name" value="Tropomyosin"/>
    <property type="match status" value="1"/>
</dbReference>
<dbReference type="OrthoDB" id="5862731at2759"/>